<dbReference type="BioCyc" id="MTUB1310114:G13A2-761-MONOMER"/>
<gene>
    <name evidence="2" type="ORF">J113_05200</name>
</gene>
<evidence type="ECO:0000256" key="1">
    <source>
        <dbReference type="SAM" id="MobiDB-lite"/>
    </source>
</evidence>
<evidence type="ECO:0000313" key="2">
    <source>
        <dbReference type="EMBL" id="AGL26211.1"/>
    </source>
</evidence>
<sequence length="94" mass="10052">MSATFKLPLGEVPGQVFIGLRTTDVLTHAWDLAAATGQSTDLDPELAVERLAAARALVGPQFRGPGKPFADEKPCPRERPPADQLAAFLGRTVR</sequence>
<organism evidence="2 3">
    <name type="scientific">Mycobacterium tuberculosis CAS/NITR204</name>
    <dbReference type="NCBI Taxonomy" id="1310114"/>
    <lineage>
        <taxon>Bacteria</taxon>
        <taxon>Bacillati</taxon>
        <taxon>Actinomycetota</taxon>
        <taxon>Actinomycetes</taxon>
        <taxon>Mycobacteriales</taxon>
        <taxon>Mycobacteriaceae</taxon>
        <taxon>Mycobacterium</taxon>
        <taxon>Mycobacterium tuberculosis complex</taxon>
    </lineage>
</organism>
<dbReference type="KEGG" id="mtuc:J113_05200"/>
<dbReference type="HOGENOM" id="CLU_2467627_0_0_11"/>
<protein>
    <recommendedName>
        <fullName evidence="4">TIGR03086 family protein</fullName>
    </recommendedName>
</protein>
<proteinExistence type="predicted"/>
<evidence type="ECO:0000313" key="3">
    <source>
        <dbReference type="Proteomes" id="UP000013548"/>
    </source>
</evidence>
<evidence type="ECO:0008006" key="4">
    <source>
        <dbReference type="Google" id="ProtNLM"/>
    </source>
</evidence>
<feature type="compositionally biased region" description="Basic and acidic residues" evidence="1">
    <location>
        <begin position="69"/>
        <end position="81"/>
    </location>
</feature>
<feature type="region of interest" description="Disordered" evidence="1">
    <location>
        <begin position="62"/>
        <end position="83"/>
    </location>
</feature>
<dbReference type="EMBL" id="CP005386">
    <property type="protein sequence ID" value="AGL26211.1"/>
    <property type="molecule type" value="Genomic_DNA"/>
</dbReference>
<dbReference type="AlphaFoldDB" id="R4ME26"/>
<accession>R4ME26</accession>
<dbReference type="InterPro" id="IPR017520">
    <property type="entry name" value="CHP03086"/>
</dbReference>
<dbReference type="PATRIC" id="fig|1310114.3.peg.1081"/>
<name>R4ME26_MYCTX</name>
<reference evidence="2 3" key="1">
    <citation type="journal article" date="2013" name="Genome Announc.">
        <title>Whole-Genome Sequences of Four Clinical Isolates of Mycobacterium tuberculosis from Tamil Nadu, South India.</title>
        <authorList>
            <person name="Narayanan S."/>
            <person name="Deshpande U."/>
        </authorList>
    </citation>
    <scope>NUCLEOTIDE SEQUENCE [LARGE SCALE GENOMIC DNA]</scope>
    <source>
        <strain evidence="2 3">CAS/NITR204</strain>
    </source>
</reference>
<dbReference type="Proteomes" id="UP000013548">
    <property type="component" value="Chromosome"/>
</dbReference>
<dbReference type="NCBIfam" id="TIGR03086">
    <property type="entry name" value="TIGR03086 family metal-binding protein"/>
    <property type="match status" value="1"/>
</dbReference>